<dbReference type="Proteomes" id="UP000032552">
    <property type="component" value="Unassembled WGS sequence"/>
</dbReference>
<accession>A0A0C9NZL7</accession>
<dbReference type="AlphaFoldDB" id="A0A0C9NZL7"/>
<dbReference type="RefSeq" id="WP_045627466.1">
    <property type="nucleotide sequence ID" value="NZ_BAYM01000244.1"/>
</dbReference>
<evidence type="ECO:0000313" key="3">
    <source>
        <dbReference type="Proteomes" id="UP000032552"/>
    </source>
</evidence>
<feature type="region of interest" description="Disordered" evidence="1">
    <location>
        <begin position="1"/>
        <end position="21"/>
    </location>
</feature>
<sequence>MANKVERGSNSTPLTQKQKSCQYCQEPHKPIEAEDGSFLRIGMSGGNCWDGVHPEKINGAAIHTCTAVGFDNAEVDEPIAINYCPMCGRRLEAKQ</sequence>
<reference evidence="3" key="1">
    <citation type="submission" date="2014-05" db="EMBL/GenBank/DDBJ databases">
        <title>Whole genome sequencing of Lactobacillus casei NRIC0644.</title>
        <authorList>
            <person name="Atarashi H."/>
            <person name="Yoshida Y."/>
            <person name="Fujimura S."/>
            <person name="Tanaka N."/>
            <person name="Shiwa Y."/>
            <person name="Yoshikawa H."/>
            <person name="Okada S."/>
            <person name="Nakagawa J."/>
        </authorList>
    </citation>
    <scope>NUCLEOTIDE SEQUENCE [LARGE SCALE GENOMIC DNA]</scope>
    <source>
        <strain evidence="3">NRIC0644</strain>
    </source>
</reference>
<comment type="caution">
    <text evidence="2">The sequence shown here is derived from an EMBL/GenBank/DDBJ whole genome shotgun (WGS) entry which is preliminary data.</text>
</comment>
<proteinExistence type="predicted"/>
<feature type="compositionally biased region" description="Polar residues" evidence="1">
    <location>
        <begin position="8"/>
        <end position="21"/>
    </location>
</feature>
<gene>
    <name evidence="2" type="ORF">LC0644_2109</name>
</gene>
<evidence type="ECO:0000313" key="2">
    <source>
        <dbReference type="EMBL" id="GAN37520.1"/>
    </source>
</evidence>
<organism evidence="2 3">
    <name type="scientific">Lacticaseibacillus paracasei NRIC 0644</name>
    <dbReference type="NCBI Taxonomy" id="1435038"/>
    <lineage>
        <taxon>Bacteria</taxon>
        <taxon>Bacillati</taxon>
        <taxon>Bacillota</taxon>
        <taxon>Bacilli</taxon>
        <taxon>Lactobacillales</taxon>
        <taxon>Lactobacillaceae</taxon>
        <taxon>Lacticaseibacillus</taxon>
    </lineage>
</organism>
<protein>
    <submittedName>
        <fullName evidence="2">Uncharacterized protein</fullName>
    </submittedName>
</protein>
<name>A0A0C9NZL7_LACPA</name>
<evidence type="ECO:0000256" key="1">
    <source>
        <dbReference type="SAM" id="MobiDB-lite"/>
    </source>
</evidence>
<dbReference type="EMBL" id="BAYM01000244">
    <property type="protein sequence ID" value="GAN37520.1"/>
    <property type="molecule type" value="Genomic_DNA"/>
</dbReference>